<evidence type="ECO:0000256" key="2">
    <source>
        <dbReference type="ARBA" id="ARBA00023026"/>
    </source>
</evidence>
<feature type="domain" description="LysM" evidence="4">
    <location>
        <begin position="49"/>
        <end position="95"/>
    </location>
</feature>
<keyword evidence="2" id="KW-0843">Virulence</keyword>
<dbReference type="RefSeq" id="XP_033525652.1">
    <property type="nucleotide sequence ID" value="XM_033669506.1"/>
</dbReference>
<keyword evidence="6" id="KW-1185">Reference proteome</keyword>
<feature type="domain" description="LysM" evidence="4">
    <location>
        <begin position="248"/>
        <end position="295"/>
    </location>
</feature>
<feature type="region of interest" description="Disordered" evidence="3">
    <location>
        <begin position="304"/>
        <end position="328"/>
    </location>
</feature>
<evidence type="ECO:0000313" key="6">
    <source>
        <dbReference type="Proteomes" id="UP000799771"/>
    </source>
</evidence>
<dbReference type="InterPro" id="IPR052210">
    <property type="entry name" value="LysM1-like"/>
</dbReference>
<dbReference type="Proteomes" id="UP000799771">
    <property type="component" value="Unassembled WGS sequence"/>
</dbReference>
<dbReference type="CDD" id="cd00118">
    <property type="entry name" value="LysM"/>
    <property type="match status" value="1"/>
</dbReference>
<gene>
    <name evidence="5" type="ORF">P153DRAFT_374197</name>
</gene>
<evidence type="ECO:0000259" key="4">
    <source>
        <dbReference type="PROSITE" id="PS51782"/>
    </source>
</evidence>
<dbReference type="EMBL" id="ML977502">
    <property type="protein sequence ID" value="KAF2131265.1"/>
    <property type="molecule type" value="Genomic_DNA"/>
</dbReference>
<organism evidence="5 6">
    <name type="scientific">Dothidotthia symphoricarpi CBS 119687</name>
    <dbReference type="NCBI Taxonomy" id="1392245"/>
    <lineage>
        <taxon>Eukaryota</taxon>
        <taxon>Fungi</taxon>
        <taxon>Dikarya</taxon>
        <taxon>Ascomycota</taxon>
        <taxon>Pezizomycotina</taxon>
        <taxon>Dothideomycetes</taxon>
        <taxon>Pleosporomycetidae</taxon>
        <taxon>Pleosporales</taxon>
        <taxon>Dothidotthiaceae</taxon>
        <taxon>Dothidotthia</taxon>
    </lineage>
</organism>
<evidence type="ECO:0000256" key="3">
    <source>
        <dbReference type="SAM" id="MobiDB-lite"/>
    </source>
</evidence>
<sequence length="374" mass="40716">MMKGTTLCIERPGPKLPPARTTDVPPATPTTTAPMPSNTTIRSDMPCNRWYEVEAGDYCNLVTIKFAISLDDFTFLNAGVNSNYTNLFAKESYCIQAVGDINNYVSVTIDPNKSFTGVSSTMLPNGTMTLDPRPTQLPLATGVQDSRSFHFKDDGYRYSPDVFGYWNSNCEIAASNYNVDYDNFVAWNSLTTNVTDPACVFQVGLRYCGSWGLPPTQTTTEEPEPTGTETGPQPPAATHEGQPEDCCGWHVVYSSDSCQSVADKAGISLATFLEWNPAVSDDCSENFWLRQAYCMYREGQGISTTTSQPASTTASTTAKTTAPAPTHTGQRVDCNKWDVVAEGDSCASLASDNGNPVDQFYAWIPAVSRIGLRE</sequence>
<feature type="region of interest" description="Disordered" evidence="3">
    <location>
        <begin position="11"/>
        <end position="39"/>
    </location>
</feature>
<dbReference type="SUPFAM" id="SSF54106">
    <property type="entry name" value="LysM domain"/>
    <property type="match status" value="1"/>
</dbReference>
<proteinExistence type="predicted"/>
<name>A0A6A6AJI3_9PLEO</name>
<dbReference type="Pfam" id="PF01476">
    <property type="entry name" value="LysM"/>
    <property type="match status" value="1"/>
</dbReference>
<feature type="compositionally biased region" description="Low complexity" evidence="3">
    <location>
        <begin position="214"/>
        <end position="231"/>
    </location>
</feature>
<dbReference type="PROSITE" id="PS51782">
    <property type="entry name" value="LYSM"/>
    <property type="match status" value="2"/>
</dbReference>
<protein>
    <submittedName>
        <fullName evidence="5">Carbohydrate-binding module family 50 protein</fullName>
    </submittedName>
</protein>
<feature type="compositionally biased region" description="Low complexity" evidence="3">
    <location>
        <begin position="18"/>
        <end position="39"/>
    </location>
</feature>
<dbReference type="AlphaFoldDB" id="A0A6A6AJI3"/>
<evidence type="ECO:0000256" key="1">
    <source>
        <dbReference type="ARBA" id="ARBA00022669"/>
    </source>
</evidence>
<evidence type="ECO:0000313" key="5">
    <source>
        <dbReference type="EMBL" id="KAF2131265.1"/>
    </source>
</evidence>
<accession>A0A6A6AJI3</accession>
<dbReference type="OrthoDB" id="5985073at2759"/>
<feature type="region of interest" description="Disordered" evidence="3">
    <location>
        <begin position="214"/>
        <end position="243"/>
    </location>
</feature>
<reference evidence="5" key="1">
    <citation type="journal article" date="2020" name="Stud. Mycol.">
        <title>101 Dothideomycetes genomes: a test case for predicting lifestyles and emergence of pathogens.</title>
        <authorList>
            <person name="Haridas S."/>
            <person name="Albert R."/>
            <person name="Binder M."/>
            <person name="Bloem J."/>
            <person name="Labutti K."/>
            <person name="Salamov A."/>
            <person name="Andreopoulos B."/>
            <person name="Baker S."/>
            <person name="Barry K."/>
            <person name="Bills G."/>
            <person name="Bluhm B."/>
            <person name="Cannon C."/>
            <person name="Castanera R."/>
            <person name="Culley D."/>
            <person name="Daum C."/>
            <person name="Ezra D."/>
            <person name="Gonzalez J."/>
            <person name="Henrissat B."/>
            <person name="Kuo A."/>
            <person name="Liang C."/>
            <person name="Lipzen A."/>
            <person name="Lutzoni F."/>
            <person name="Magnuson J."/>
            <person name="Mondo S."/>
            <person name="Nolan M."/>
            <person name="Ohm R."/>
            <person name="Pangilinan J."/>
            <person name="Park H.-J."/>
            <person name="Ramirez L."/>
            <person name="Alfaro M."/>
            <person name="Sun H."/>
            <person name="Tritt A."/>
            <person name="Yoshinaga Y."/>
            <person name="Zwiers L.-H."/>
            <person name="Turgeon B."/>
            <person name="Goodwin S."/>
            <person name="Spatafora J."/>
            <person name="Crous P."/>
            <person name="Grigoriev I."/>
        </authorList>
    </citation>
    <scope>NUCLEOTIDE SEQUENCE</scope>
    <source>
        <strain evidence="5">CBS 119687</strain>
    </source>
</reference>
<dbReference type="PANTHER" id="PTHR34997">
    <property type="entry name" value="AM15"/>
    <property type="match status" value="1"/>
</dbReference>
<dbReference type="PANTHER" id="PTHR34997:SF1">
    <property type="entry name" value="PEPTIDOGLYCAN-BINDING LYSIN DOMAIN"/>
    <property type="match status" value="1"/>
</dbReference>
<keyword evidence="1" id="KW-0147">Chitin-binding</keyword>
<dbReference type="GeneID" id="54409938"/>
<dbReference type="InterPro" id="IPR036779">
    <property type="entry name" value="LysM_dom_sf"/>
</dbReference>
<dbReference type="InterPro" id="IPR018392">
    <property type="entry name" value="LysM"/>
</dbReference>
<dbReference type="GO" id="GO:0008061">
    <property type="term" value="F:chitin binding"/>
    <property type="evidence" value="ECO:0007669"/>
    <property type="project" value="UniProtKB-KW"/>
</dbReference>
<dbReference type="Gene3D" id="3.10.350.10">
    <property type="entry name" value="LysM domain"/>
    <property type="match status" value="3"/>
</dbReference>